<gene>
    <name evidence="1" type="ORF">CY0110_26682</name>
</gene>
<keyword evidence="2" id="KW-1185">Reference proteome</keyword>
<evidence type="ECO:0000313" key="1">
    <source>
        <dbReference type="EMBL" id="EAZ90482.1"/>
    </source>
</evidence>
<name>A3ISR2_9CHRO</name>
<proteinExistence type="predicted"/>
<protein>
    <submittedName>
        <fullName evidence="1">Uncharacterized protein</fullName>
    </submittedName>
</protein>
<evidence type="ECO:0000313" key="2">
    <source>
        <dbReference type="Proteomes" id="UP000003781"/>
    </source>
</evidence>
<accession>A3ISR2</accession>
<dbReference type="AlphaFoldDB" id="A3ISR2"/>
<dbReference type="Proteomes" id="UP000003781">
    <property type="component" value="Unassembled WGS sequence"/>
</dbReference>
<organism evidence="1 2">
    <name type="scientific">Crocosphaera chwakensis CCY0110</name>
    <dbReference type="NCBI Taxonomy" id="391612"/>
    <lineage>
        <taxon>Bacteria</taxon>
        <taxon>Bacillati</taxon>
        <taxon>Cyanobacteriota</taxon>
        <taxon>Cyanophyceae</taxon>
        <taxon>Oscillatoriophycideae</taxon>
        <taxon>Chroococcales</taxon>
        <taxon>Aphanothecaceae</taxon>
        <taxon>Crocosphaera</taxon>
        <taxon>Crocosphaera chwakensis</taxon>
    </lineage>
</organism>
<dbReference type="OrthoDB" id="582859at2"/>
<sequence>MKLNTIKKQVYFLTCTKNTQQLKKQRPDLIKGKDLRYKQHWQTILEQVKKLRLENFDFSLDDLNASEKMLKESLVKVCQLSGMDDEKIEIEWQRIQLEAQFSDIHIEEL</sequence>
<reference evidence="1 2" key="1">
    <citation type="submission" date="2007-03" db="EMBL/GenBank/DDBJ databases">
        <authorList>
            <person name="Stal L."/>
            <person name="Ferriera S."/>
            <person name="Johnson J."/>
            <person name="Kravitz S."/>
            <person name="Beeson K."/>
            <person name="Sutton G."/>
            <person name="Rogers Y.-H."/>
            <person name="Friedman R."/>
            <person name="Frazier M."/>
            <person name="Venter J.C."/>
        </authorList>
    </citation>
    <scope>NUCLEOTIDE SEQUENCE [LARGE SCALE GENOMIC DNA]</scope>
    <source>
        <strain evidence="1 2">CCY0110</strain>
    </source>
</reference>
<dbReference type="EMBL" id="AAXW01000024">
    <property type="protein sequence ID" value="EAZ90482.1"/>
    <property type="molecule type" value="Genomic_DNA"/>
</dbReference>
<comment type="caution">
    <text evidence="1">The sequence shown here is derived from an EMBL/GenBank/DDBJ whole genome shotgun (WGS) entry which is preliminary data.</text>
</comment>
<dbReference type="RefSeq" id="WP_008276414.1">
    <property type="nucleotide sequence ID" value="NZ_AAXW01000024.1"/>
</dbReference>
<dbReference type="eggNOG" id="ENOG5032SEI">
    <property type="taxonomic scope" value="Bacteria"/>
</dbReference>